<name>A0ACC2ESK6_DIPCM</name>
<gene>
    <name evidence="1" type="ORF">O6H91_01G077700</name>
</gene>
<reference evidence="2" key="1">
    <citation type="journal article" date="2024" name="Proc. Natl. Acad. Sci. U.S.A.">
        <title>Extraordinary preservation of gene collinearity over three hundred million years revealed in homosporous lycophytes.</title>
        <authorList>
            <person name="Li C."/>
            <person name="Wickell D."/>
            <person name="Kuo L.Y."/>
            <person name="Chen X."/>
            <person name="Nie B."/>
            <person name="Liao X."/>
            <person name="Peng D."/>
            <person name="Ji J."/>
            <person name="Jenkins J."/>
            <person name="Williams M."/>
            <person name="Shu S."/>
            <person name="Plott C."/>
            <person name="Barry K."/>
            <person name="Rajasekar S."/>
            <person name="Grimwood J."/>
            <person name="Han X."/>
            <person name="Sun S."/>
            <person name="Hou Z."/>
            <person name="He W."/>
            <person name="Dai G."/>
            <person name="Sun C."/>
            <person name="Schmutz J."/>
            <person name="Leebens-Mack J.H."/>
            <person name="Li F.W."/>
            <person name="Wang L."/>
        </authorList>
    </citation>
    <scope>NUCLEOTIDE SEQUENCE [LARGE SCALE GENOMIC DNA]</scope>
    <source>
        <strain evidence="2">cv. PW_Plant_1</strain>
    </source>
</reference>
<protein>
    <submittedName>
        <fullName evidence="1">Uncharacterized protein</fullName>
    </submittedName>
</protein>
<organism evidence="1 2">
    <name type="scientific">Diphasiastrum complanatum</name>
    <name type="common">Issler's clubmoss</name>
    <name type="synonym">Lycopodium complanatum</name>
    <dbReference type="NCBI Taxonomy" id="34168"/>
    <lineage>
        <taxon>Eukaryota</taxon>
        <taxon>Viridiplantae</taxon>
        <taxon>Streptophyta</taxon>
        <taxon>Embryophyta</taxon>
        <taxon>Tracheophyta</taxon>
        <taxon>Lycopodiopsida</taxon>
        <taxon>Lycopodiales</taxon>
        <taxon>Lycopodiaceae</taxon>
        <taxon>Lycopodioideae</taxon>
        <taxon>Diphasiastrum</taxon>
    </lineage>
</organism>
<evidence type="ECO:0000313" key="2">
    <source>
        <dbReference type="Proteomes" id="UP001162992"/>
    </source>
</evidence>
<sequence length="563" mass="62692">MGDQEPEVVLSLGCRSLQLASRLSAPLFSGRFTLKQEVAGRRITSASLKDWHPHHGPFAGITLCVTGLSKDAREQVKFATERLGGTYSPDLHPQCTHLVVQNFSGRKLEHALKHGMNRGLYVVTLSWFLNSAKLNVRLDESLYTVENALATAGASPERLSKSLMITGAQSCLPIKQEEGKLISLARPPTQFHPKVEMNKQRRLFLTGFQFYMDPDISTDIQNKVCEIASQEGATFTDDWYLGCSATHVLCEGTSLMKYVGYSTNLVSPWWLLKTVKEGSAQHLVQFSSDLARQLVFLLDYACSKSLLQVEDGSPAPVLSVCGRAGDDLQAQIQEREERIKAAKDGVRRRRGARLQPCRTLPRPITPSILLETVCWSVTEPTSTARLYLDSSADTSLGNGSESRKSGQALALWDIHESGAGDASSSAFSDAEAYTRSMRTSEKLEIVYTGVFLTILFPIDRYNEMGLSSKTYFNERGFTRHRLLDMVYAFYQGLLSDDEIQVAIHTDSKHADKLRMLYISKETIEKGCVAMKRADFLGSRRNFEGLKRTSRENTGQVYELLLGS</sequence>
<proteinExistence type="predicted"/>
<comment type="caution">
    <text evidence="1">The sequence shown here is derived from an EMBL/GenBank/DDBJ whole genome shotgun (WGS) entry which is preliminary data.</text>
</comment>
<dbReference type="Proteomes" id="UP001162992">
    <property type="component" value="Chromosome 1"/>
</dbReference>
<evidence type="ECO:0000313" key="1">
    <source>
        <dbReference type="EMBL" id="KAJ7569433.1"/>
    </source>
</evidence>
<accession>A0ACC2ESK6</accession>
<keyword evidence="2" id="KW-1185">Reference proteome</keyword>
<dbReference type="EMBL" id="CM055092">
    <property type="protein sequence ID" value="KAJ7569433.1"/>
    <property type="molecule type" value="Genomic_DNA"/>
</dbReference>